<organism evidence="2 3">
    <name type="scientific">Dysgonomonas gadei ATCC BAA-286</name>
    <dbReference type="NCBI Taxonomy" id="742766"/>
    <lineage>
        <taxon>Bacteria</taxon>
        <taxon>Pseudomonadati</taxon>
        <taxon>Bacteroidota</taxon>
        <taxon>Bacteroidia</taxon>
        <taxon>Bacteroidales</taxon>
        <taxon>Dysgonomonadaceae</taxon>
        <taxon>Dysgonomonas</taxon>
    </lineage>
</organism>
<dbReference type="HOGENOM" id="CLU_3199075_0_0_10"/>
<evidence type="ECO:0000313" key="2">
    <source>
        <dbReference type="EMBL" id="EGK00645.1"/>
    </source>
</evidence>
<name>F5J0Q2_9BACT</name>
<reference evidence="2 3" key="1">
    <citation type="submission" date="2011-04" db="EMBL/GenBank/DDBJ databases">
        <title>The Genome Sequence of Dysgonomonas gadei ATCC BAA-286.</title>
        <authorList>
            <consortium name="The Broad Institute Genome Sequencing Platform"/>
            <person name="Earl A."/>
            <person name="Ward D."/>
            <person name="Feldgarden M."/>
            <person name="Gevers D."/>
            <person name="Pudlo N."/>
            <person name="Martens E."/>
            <person name="Allen-Vercoe E."/>
            <person name="Young S.K."/>
            <person name="Zeng Q."/>
            <person name="Gargeya S."/>
            <person name="Fitzgerald M."/>
            <person name="Haas B."/>
            <person name="Abouelleil A."/>
            <person name="Alvarado L."/>
            <person name="Arachchi H.M."/>
            <person name="Berlin A."/>
            <person name="Brown A."/>
            <person name="Chapman S.B."/>
            <person name="Chen Z."/>
            <person name="Dunbar C."/>
            <person name="Freedman E."/>
            <person name="Gearin G."/>
            <person name="Gellesch M."/>
            <person name="Goldberg J."/>
            <person name="Griggs A."/>
            <person name="Gujja S."/>
            <person name="Heiman D."/>
            <person name="Howarth C."/>
            <person name="Larson L."/>
            <person name="Lui A."/>
            <person name="MacDonald P.J.P."/>
            <person name="Mehta T."/>
            <person name="Montmayeur A."/>
            <person name="Murphy C."/>
            <person name="Neiman D."/>
            <person name="Pearson M."/>
            <person name="Priest M."/>
            <person name="Roberts A."/>
            <person name="Saif S."/>
            <person name="Shea T."/>
            <person name="Shenoy N."/>
            <person name="Sisk P."/>
            <person name="Stolte C."/>
            <person name="Sykes S."/>
            <person name="Yandava C."/>
            <person name="Wortman J."/>
            <person name="Nusbaum C."/>
            <person name="Birren B."/>
        </authorList>
    </citation>
    <scope>NUCLEOTIDE SEQUENCE [LARGE SCALE GENOMIC DNA]</scope>
    <source>
        <strain evidence="2 3">ATCC BAA-286</strain>
    </source>
</reference>
<gene>
    <name evidence="2" type="ORF">HMPREF9455_02919</name>
</gene>
<keyword evidence="1" id="KW-0812">Transmembrane</keyword>
<dbReference type="AlphaFoldDB" id="F5J0Q2"/>
<evidence type="ECO:0000256" key="1">
    <source>
        <dbReference type="SAM" id="Phobius"/>
    </source>
</evidence>
<sequence length="45" mass="5185">MDHQIIFIHFNGFAITGIIGYEIYILFKSVPIDKTESRNLPITAF</sequence>
<keyword evidence="1" id="KW-0472">Membrane</keyword>
<proteinExistence type="predicted"/>
<dbReference type="Proteomes" id="UP000004913">
    <property type="component" value="Unassembled WGS sequence"/>
</dbReference>
<comment type="caution">
    <text evidence="2">The sequence shown here is derived from an EMBL/GenBank/DDBJ whole genome shotgun (WGS) entry which is preliminary data.</text>
</comment>
<feature type="transmembrane region" description="Helical" evidence="1">
    <location>
        <begin position="6"/>
        <end position="27"/>
    </location>
</feature>
<protein>
    <submittedName>
        <fullName evidence="2">Uncharacterized protein</fullName>
    </submittedName>
</protein>
<dbReference type="RefSeq" id="WP_006800450.1">
    <property type="nucleotide sequence ID" value="NZ_GL891986.1"/>
</dbReference>
<accession>F5J0Q2</accession>
<evidence type="ECO:0000313" key="3">
    <source>
        <dbReference type="Proteomes" id="UP000004913"/>
    </source>
</evidence>
<keyword evidence="1" id="KW-1133">Transmembrane helix</keyword>
<dbReference type="EMBL" id="ADLV01000035">
    <property type="protein sequence ID" value="EGK00645.1"/>
    <property type="molecule type" value="Genomic_DNA"/>
</dbReference>
<keyword evidence="3" id="KW-1185">Reference proteome</keyword>